<comment type="caution">
    <text evidence="1">The sequence shown here is derived from an EMBL/GenBank/DDBJ whole genome shotgun (WGS) entry which is preliminary data.</text>
</comment>
<dbReference type="EMBL" id="JMSN01000069">
    <property type="protein sequence ID" value="KDN42489.1"/>
    <property type="molecule type" value="Genomic_DNA"/>
</dbReference>
<dbReference type="GeneID" id="25261729"/>
<accession>A0A066VUK3</accession>
<dbReference type="HOGENOM" id="CLU_2623740_0_0_1"/>
<name>A0A066VUK3_TILAU</name>
<evidence type="ECO:0000313" key="1">
    <source>
        <dbReference type="EMBL" id="KDN42489.1"/>
    </source>
</evidence>
<protein>
    <submittedName>
        <fullName evidence="1">Uncharacterized protein</fullName>
    </submittedName>
</protein>
<proteinExistence type="predicted"/>
<dbReference type="RefSeq" id="XP_013242058.1">
    <property type="nucleotide sequence ID" value="XM_013386604.1"/>
</dbReference>
<organism evidence="1 2">
    <name type="scientific">Tilletiaria anomala (strain ATCC 24038 / CBS 436.72 / UBC 951)</name>
    <dbReference type="NCBI Taxonomy" id="1037660"/>
    <lineage>
        <taxon>Eukaryota</taxon>
        <taxon>Fungi</taxon>
        <taxon>Dikarya</taxon>
        <taxon>Basidiomycota</taxon>
        <taxon>Ustilaginomycotina</taxon>
        <taxon>Exobasidiomycetes</taxon>
        <taxon>Georgefischeriales</taxon>
        <taxon>Tilletiariaceae</taxon>
        <taxon>Tilletiaria</taxon>
    </lineage>
</organism>
<evidence type="ECO:0000313" key="2">
    <source>
        <dbReference type="Proteomes" id="UP000027361"/>
    </source>
</evidence>
<dbReference type="InParanoid" id="A0A066VUK3"/>
<sequence length="78" mass="9209">MRRSQELASSLTPLHTILVVSLYSLSKSNYLSLHQLLFDLFPFRFHTLNIALDFEKTVTGLFCRTVWRYVDCLRESIR</sequence>
<keyword evidence="2" id="KW-1185">Reference proteome</keyword>
<dbReference type="AlphaFoldDB" id="A0A066VUK3"/>
<dbReference type="Proteomes" id="UP000027361">
    <property type="component" value="Unassembled WGS sequence"/>
</dbReference>
<reference evidence="1 2" key="1">
    <citation type="submission" date="2014-05" db="EMBL/GenBank/DDBJ databases">
        <title>Draft genome sequence of a rare smut relative, Tilletiaria anomala UBC 951.</title>
        <authorList>
            <consortium name="DOE Joint Genome Institute"/>
            <person name="Toome M."/>
            <person name="Kuo A."/>
            <person name="Henrissat B."/>
            <person name="Lipzen A."/>
            <person name="Tritt A."/>
            <person name="Yoshinaga Y."/>
            <person name="Zane M."/>
            <person name="Barry K."/>
            <person name="Grigoriev I.V."/>
            <person name="Spatafora J.W."/>
            <person name="Aimea M.C."/>
        </authorList>
    </citation>
    <scope>NUCLEOTIDE SEQUENCE [LARGE SCALE GENOMIC DNA]</scope>
    <source>
        <strain evidence="1 2">UBC 951</strain>
    </source>
</reference>
<gene>
    <name evidence="1" type="ORF">K437DRAFT_160041</name>
</gene>